<dbReference type="EMBL" id="JAUKTV010000010">
    <property type="protein sequence ID" value="KAK0726611.1"/>
    <property type="molecule type" value="Genomic_DNA"/>
</dbReference>
<gene>
    <name evidence="1" type="ORF">B0T21DRAFT_37713</name>
</gene>
<dbReference type="SUPFAM" id="SSF56849">
    <property type="entry name" value="delta-Endotoxin (insectocide), N-terminal domain"/>
    <property type="match status" value="1"/>
</dbReference>
<evidence type="ECO:0008006" key="3">
    <source>
        <dbReference type="Google" id="ProtNLM"/>
    </source>
</evidence>
<organism evidence="1 2">
    <name type="scientific">Apiosordaria backusii</name>
    <dbReference type="NCBI Taxonomy" id="314023"/>
    <lineage>
        <taxon>Eukaryota</taxon>
        <taxon>Fungi</taxon>
        <taxon>Dikarya</taxon>
        <taxon>Ascomycota</taxon>
        <taxon>Pezizomycotina</taxon>
        <taxon>Sordariomycetes</taxon>
        <taxon>Sordariomycetidae</taxon>
        <taxon>Sordariales</taxon>
        <taxon>Lasiosphaeriaceae</taxon>
        <taxon>Apiosordaria</taxon>
    </lineage>
</organism>
<protein>
    <recommendedName>
        <fullName evidence="3">Pesticidal crystal protein N-terminal domain-containing protein</fullName>
    </recommendedName>
</protein>
<dbReference type="Gene3D" id="2.100.10.30">
    <property type="entry name" value="Jacalin-like lectin domain"/>
    <property type="match status" value="1"/>
</dbReference>
<sequence length="486" mass="54544">MFTLSSLRQDFTSHTASEEKQSIVIPDRRYVPSDPFSLDSIVDITKLLKSAVASGLKAIPEVGSLLASLFGVLWPDPKKPSLKWDQIESNVKGIVKDLLDKDKIAHLQQLTKALHDLIKEYEQTPFGISQKGERFTFILSWLTTIRREFTDNDTPWLALPFFVPLATLHLGFLREQLLHWDKIYPGEPADEDRLRRELTNAIVIYTIAADQIREKCLKWRLDERIVVTKPERDGWSLAGSSKCKYVRDLETKFSQTIGCGGPEFGPGKGYPTETEVDRYVQDLRDAAGAVYREQIDEILAPSLQWPQFDKAGTYDPVKRVVMAGTTGPMGSGISRGMWHFNDREFAREHGPITKVVVHGWDRVDGLEIWYGGVSSGLRGKRAGSSRELVVGEGESIVHVSGHIGKFLDSIRFSVSPKKEAQGGHGTDNFRIGFPEDGPENEPGTFRLDYVYGWSNGVTRGLSRALGQCFAGLRLWTVELKYSNNSL</sequence>
<reference evidence="1" key="1">
    <citation type="submission" date="2023-06" db="EMBL/GenBank/DDBJ databases">
        <title>Genome-scale phylogeny and comparative genomics of the fungal order Sordariales.</title>
        <authorList>
            <consortium name="Lawrence Berkeley National Laboratory"/>
            <person name="Hensen N."/>
            <person name="Bonometti L."/>
            <person name="Westerberg I."/>
            <person name="Brannstrom I.O."/>
            <person name="Guillou S."/>
            <person name="Cros-Aarteil S."/>
            <person name="Calhoun S."/>
            <person name="Haridas S."/>
            <person name="Kuo A."/>
            <person name="Mondo S."/>
            <person name="Pangilinan J."/>
            <person name="Riley R."/>
            <person name="Labutti K."/>
            <person name="Andreopoulos B."/>
            <person name="Lipzen A."/>
            <person name="Chen C."/>
            <person name="Yanf M."/>
            <person name="Daum C."/>
            <person name="Ng V."/>
            <person name="Clum A."/>
            <person name="Steindorff A."/>
            <person name="Ohm R."/>
            <person name="Martin F."/>
            <person name="Silar P."/>
            <person name="Natvig D."/>
            <person name="Lalanne C."/>
            <person name="Gautier V."/>
            <person name="Ament-Velasquez S.L."/>
            <person name="Kruys A."/>
            <person name="Hutchinson M.I."/>
            <person name="Powell A.J."/>
            <person name="Barry K."/>
            <person name="Miller A.N."/>
            <person name="Grigoriev I.V."/>
            <person name="Debuchy R."/>
            <person name="Gladieux P."/>
            <person name="Thoren M.H."/>
            <person name="Johannesson H."/>
        </authorList>
    </citation>
    <scope>NUCLEOTIDE SEQUENCE</scope>
    <source>
        <strain evidence="1">CBS 540.89</strain>
    </source>
</reference>
<evidence type="ECO:0000313" key="1">
    <source>
        <dbReference type="EMBL" id="KAK0726611.1"/>
    </source>
</evidence>
<comment type="caution">
    <text evidence="1">The sequence shown here is derived from an EMBL/GenBank/DDBJ whole genome shotgun (WGS) entry which is preliminary data.</text>
</comment>
<proteinExistence type="predicted"/>
<dbReference type="AlphaFoldDB" id="A0AA40B2T0"/>
<dbReference type="InterPro" id="IPR036404">
    <property type="entry name" value="Jacalin-like_lectin_dom_sf"/>
</dbReference>
<dbReference type="Proteomes" id="UP001172159">
    <property type="component" value="Unassembled WGS sequence"/>
</dbReference>
<dbReference type="Gene3D" id="1.20.190.10">
    <property type="entry name" value="Pesticidal crystal protein, N-terminal domain"/>
    <property type="match status" value="1"/>
</dbReference>
<name>A0AA40B2T0_9PEZI</name>
<accession>A0AA40B2T0</accession>
<dbReference type="GO" id="GO:0090729">
    <property type="term" value="F:toxin activity"/>
    <property type="evidence" value="ECO:0007669"/>
    <property type="project" value="InterPro"/>
</dbReference>
<dbReference type="SUPFAM" id="SSF51101">
    <property type="entry name" value="Mannose-binding lectins"/>
    <property type="match status" value="1"/>
</dbReference>
<evidence type="ECO:0000313" key="2">
    <source>
        <dbReference type="Proteomes" id="UP001172159"/>
    </source>
</evidence>
<dbReference type="InterPro" id="IPR036716">
    <property type="entry name" value="Pest_crys_N_sf"/>
</dbReference>
<keyword evidence="2" id="KW-1185">Reference proteome</keyword>